<reference evidence="1 2" key="3">
    <citation type="journal article" date="2004" name="Bioinformatics">
        <title>PHIRE, a deterministic approach to reveal regulatory elements in bacteriophage genomes.</title>
        <authorList>
            <person name="Lavigne R."/>
            <person name="Sun W.D."/>
            <person name="Volckaert G."/>
        </authorList>
    </citation>
    <scope>NUCLEOTIDE SEQUENCE [LARGE SCALE GENOMIC DNA]</scope>
</reference>
<evidence type="ECO:0000313" key="2">
    <source>
        <dbReference type="Proteomes" id="UP000001239"/>
    </source>
</evidence>
<sequence>METAPCPTTILIMADSNFINLCLDPFDYIRRLKERVSAVREDNPLLYTVSGRYGVSAIDSEIPVIEVNDRNKTLFSQTLENCSMLFDELLAISTVESDPFINSAKEVITLANKTFTHYKYPRKV</sequence>
<accession>Q2Z0Q7</accession>
<dbReference type="KEGG" id="vg:5176720"/>
<protein>
    <submittedName>
        <fullName evidence="1">Uncharacterized protein</fullName>
    </submittedName>
</protein>
<reference evidence="1 2" key="1">
    <citation type="journal article" date="2002" name="Genetika">
        <title>Phenogenetic characterization of a group of giant Phi KZ-like bacteriophages of Pseudomonas aeruginosa].</title>
        <authorList>
            <person name="Burkal'tseva M.V."/>
            <person name="Krylov V.N."/>
            <person name="Pleteneva E.A."/>
            <person name="Shaburova O.V."/>
            <person name="Krylov S.V."/>
            <person name="Volckaert G."/>
            <person name="Sykilinda N.N."/>
            <person name="Kurochkina L.P."/>
            <person name="Mesyanzhinov V.V."/>
        </authorList>
    </citation>
    <scope>NUCLEOTIDE SEQUENCE [LARGE SCALE GENOMIC DNA]</scope>
</reference>
<dbReference type="EMBL" id="AJ697969">
    <property type="protein sequence ID" value="CAG27268.1"/>
    <property type="molecule type" value="Genomic_DNA"/>
</dbReference>
<evidence type="ECO:0000313" key="1">
    <source>
        <dbReference type="EMBL" id="CAG27268.1"/>
    </source>
</evidence>
<reference evidence="1 2" key="2">
    <citation type="journal article" date="2003" name="Res. Microbiol.">
        <title>Myoviridae bacteriophages of Pseudomonas aeruginosa: a long and complex evolutionary pathway.</title>
        <authorList>
            <person name="Krylov V.N."/>
            <person name="Pleteneva E.A."/>
            <person name="Bourkalsteva M.V."/>
            <person name="Shaburova O.V."/>
            <person name="Volckaert G."/>
            <person name="Sykilinda N.N."/>
            <person name="Kurochkina L.P."/>
            <person name="Mesyanzhinov V.V."/>
        </authorList>
    </citation>
    <scope>NUCLEOTIDE SEQUENCE [LARGE SCALE GENOMIC DNA]</scope>
</reference>
<dbReference type="OrthoDB" id="18707at10239"/>
<reference evidence="1 2" key="4">
    <citation type="journal article" date="2005" name="J. Mol. Biol.">
        <title>Genome comparison of Pseudomonas aeruginosa large phages.</title>
        <authorList>
            <person name="Hertveldt K."/>
            <person name="Lavigne R."/>
            <person name="Pleteneva E."/>
            <person name="Sernova N."/>
            <person name="Kurochkina L."/>
            <person name="Korchevskii R."/>
            <person name="Robben J."/>
            <person name="Mesyanzhinov V."/>
            <person name="Krylov V.N."/>
            <person name="Volckaert G."/>
        </authorList>
    </citation>
    <scope>NUCLEOTIDE SEQUENCE</scope>
</reference>
<dbReference type="RefSeq" id="YP_418207.1">
    <property type="nucleotide sequence ID" value="NC_007623.1"/>
</dbReference>
<dbReference type="Proteomes" id="UP000001239">
    <property type="component" value="Segment"/>
</dbReference>
<dbReference type="GeneID" id="5176720"/>
<keyword evidence="2" id="KW-1185">Reference proteome</keyword>
<proteinExistence type="predicted"/>
<name>Q2Z0Q7_9CAUD</name>
<organism evidence="1 2">
    <name type="scientific">Pseudomonas phage EL</name>
    <dbReference type="NCBI Taxonomy" id="273133"/>
    <lineage>
        <taxon>Viruses</taxon>
        <taxon>Duplodnaviria</taxon>
        <taxon>Heunggongvirae</taxon>
        <taxon>Uroviricota</taxon>
        <taxon>Caudoviricetes</taxon>
        <taxon>Chimalliviridae</taxon>
        <taxon>Elvirus</taxon>
        <taxon>Elvirus EL</taxon>
    </lineage>
</organism>